<sequence length="314" mass="35217">MNTRNTNDNITINPIKKLFQTRGLILQIDFTTCQSPNQIGVSANSRLPITSVFENISDPVNSPILQNFNQIEKQWCITQFSQNNTTGFIQFNTGFYWFVTVNNLNKPLRHLKYMSNENESTRYAVGPKFKPESDNDKPKPTPPIPPSEDNNKPNNNNENNRPNDNNNNNNTPTPTTTSNTPTTTILSTSTTSIPTTRTESTTTTFTFPDIPSYTTIDDIFTTTTPTTTTTTTTIPSKTTTNTNTKTTNSPKPIDPPKTTIPPIPPKPTPENYISYSICKEESKETSNLLNEENANLKNEIEELKRQIMSSRLIA</sequence>
<organism evidence="3 4">
    <name type="scientific">Gigaspora margarita</name>
    <dbReference type="NCBI Taxonomy" id="4874"/>
    <lineage>
        <taxon>Eukaryota</taxon>
        <taxon>Fungi</taxon>
        <taxon>Fungi incertae sedis</taxon>
        <taxon>Mucoromycota</taxon>
        <taxon>Glomeromycotina</taxon>
        <taxon>Glomeromycetes</taxon>
        <taxon>Diversisporales</taxon>
        <taxon>Gigasporaceae</taxon>
        <taxon>Gigaspora</taxon>
    </lineage>
</organism>
<reference evidence="3 4" key="1">
    <citation type="journal article" date="2019" name="Environ. Microbiol.">
        <title>At the nexus of three kingdoms: the genome of the mycorrhizal fungus Gigaspora margarita provides insights into plant, endobacterial and fungal interactions.</title>
        <authorList>
            <person name="Venice F."/>
            <person name="Ghignone S."/>
            <person name="Salvioli di Fossalunga A."/>
            <person name="Amselem J."/>
            <person name="Novero M."/>
            <person name="Xianan X."/>
            <person name="Sedzielewska Toro K."/>
            <person name="Morin E."/>
            <person name="Lipzen A."/>
            <person name="Grigoriev I.V."/>
            <person name="Henrissat B."/>
            <person name="Martin F.M."/>
            <person name="Bonfante P."/>
        </authorList>
    </citation>
    <scope>NUCLEOTIDE SEQUENCE [LARGE SCALE GENOMIC DNA]</scope>
    <source>
        <strain evidence="3 4">BEG34</strain>
    </source>
</reference>
<name>A0A8H3X1I5_GIGMA</name>
<feature type="coiled-coil region" evidence="1">
    <location>
        <begin position="279"/>
        <end position="313"/>
    </location>
</feature>
<feature type="region of interest" description="Disordered" evidence="2">
    <location>
        <begin position="122"/>
        <end position="270"/>
    </location>
</feature>
<dbReference type="Proteomes" id="UP000439903">
    <property type="component" value="Unassembled WGS sequence"/>
</dbReference>
<keyword evidence="4" id="KW-1185">Reference proteome</keyword>
<dbReference type="EMBL" id="WTPW01002276">
    <property type="protein sequence ID" value="KAF0388279.1"/>
    <property type="molecule type" value="Genomic_DNA"/>
</dbReference>
<evidence type="ECO:0000256" key="1">
    <source>
        <dbReference type="SAM" id="Coils"/>
    </source>
</evidence>
<keyword evidence="1" id="KW-0175">Coiled coil</keyword>
<gene>
    <name evidence="3" type="ORF">F8M41_011068</name>
</gene>
<accession>A0A8H3X1I5</accession>
<proteinExistence type="predicted"/>
<dbReference type="AlphaFoldDB" id="A0A8H3X1I5"/>
<evidence type="ECO:0000256" key="2">
    <source>
        <dbReference type="SAM" id="MobiDB-lite"/>
    </source>
</evidence>
<feature type="compositionally biased region" description="Pro residues" evidence="2">
    <location>
        <begin position="252"/>
        <end position="268"/>
    </location>
</feature>
<dbReference type="OrthoDB" id="2473593at2759"/>
<feature type="compositionally biased region" description="Low complexity" evidence="2">
    <location>
        <begin position="152"/>
        <end position="251"/>
    </location>
</feature>
<protein>
    <submittedName>
        <fullName evidence="3">Uncharacterized protein</fullName>
    </submittedName>
</protein>
<evidence type="ECO:0000313" key="3">
    <source>
        <dbReference type="EMBL" id="KAF0388279.1"/>
    </source>
</evidence>
<evidence type="ECO:0000313" key="4">
    <source>
        <dbReference type="Proteomes" id="UP000439903"/>
    </source>
</evidence>
<feature type="compositionally biased region" description="Basic and acidic residues" evidence="2">
    <location>
        <begin position="129"/>
        <end position="139"/>
    </location>
</feature>
<comment type="caution">
    <text evidence="3">The sequence shown here is derived from an EMBL/GenBank/DDBJ whole genome shotgun (WGS) entry which is preliminary data.</text>
</comment>